<dbReference type="NCBIfam" id="NF041112">
    <property type="entry name" value="chap_CsgH_alph"/>
    <property type="match status" value="1"/>
</dbReference>
<comment type="caution">
    <text evidence="1">The sequence shown here is derived from an EMBL/GenBank/DDBJ whole genome shotgun (WGS) entry which is preliminary data.</text>
</comment>
<dbReference type="AlphaFoldDB" id="A0A431U0K4"/>
<dbReference type="Proteomes" id="UP000282184">
    <property type="component" value="Unassembled WGS sequence"/>
</dbReference>
<reference evidence="1 2" key="1">
    <citation type="submission" date="2018-12" db="EMBL/GenBank/DDBJ databases">
        <title>Hymenobacter gummosus sp. nov., isolated from a spring.</title>
        <authorList>
            <person name="Nie L."/>
        </authorList>
    </citation>
    <scope>NUCLEOTIDE SEQUENCE [LARGE SCALE GENOMIC DNA]</scope>
    <source>
        <strain evidence="1 2">KCTC 52166</strain>
    </source>
</reference>
<sequence>MYTSFFSALLTAAALLRADQPACQARLELQRHGDNLTVTGHCRNAAAGAARWAYELRTEKQGRSGSASNAQSGRFVAEPGQDVVLSRTTLNLGPHDACRVRLRVLDERGTLLAADSLLLPAAP</sequence>
<dbReference type="Gene3D" id="2.60.40.2420">
    <property type="match status" value="1"/>
</dbReference>
<dbReference type="RefSeq" id="WP_126694445.1">
    <property type="nucleotide sequence ID" value="NZ_RXOF01000010.1"/>
</dbReference>
<gene>
    <name evidence="1" type="ORF">EJV47_17390</name>
</gene>
<evidence type="ECO:0000313" key="2">
    <source>
        <dbReference type="Proteomes" id="UP000282184"/>
    </source>
</evidence>
<organism evidence="1 2">
    <name type="scientific">Hymenobacter gummosus</name>
    <dbReference type="NCBI Taxonomy" id="1776032"/>
    <lineage>
        <taxon>Bacteria</taxon>
        <taxon>Pseudomonadati</taxon>
        <taxon>Bacteroidota</taxon>
        <taxon>Cytophagia</taxon>
        <taxon>Cytophagales</taxon>
        <taxon>Hymenobacteraceae</taxon>
        <taxon>Hymenobacter</taxon>
    </lineage>
</organism>
<proteinExistence type="predicted"/>
<accession>A0A431U0K4</accession>
<keyword evidence="2" id="KW-1185">Reference proteome</keyword>
<dbReference type="InterPro" id="IPR053722">
    <property type="entry name" value="Curli_assembly_CsgC/AgfC"/>
</dbReference>
<dbReference type="EMBL" id="RXOF01000010">
    <property type="protein sequence ID" value="RTQ48203.1"/>
    <property type="molecule type" value="Genomic_DNA"/>
</dbReference>
<evidence type="ECO:0000313" key="1">
    <source>
        <dbReference type="EMBL" id="RTQ48203.1"/>
    </source>
</evidence>
<dbReference type="InterPro" id="IPR047726">
    <property type="entry name" value="CsgH_dom"/>
</dbReference>
<protein>
    <recommendedName>
        <fullName evidence="3">Curli assembly protein CsgC</fullName>
    </recommendedName>
</protein>
<evidence type="ECO:0008006" key="3">
    <source>
        <dbReference type="Google" id="ProtNLM"/>
    </source>
</evidence>
<dbReference type="OrthoDB" id="879824at2"/>
<name>A0A431U0K4_9BACT</name>